<proteinExistence type="inferred from homology"/>
<dbReference type="OrthoDB" id="1732682at2759"/>
<dbReference type="EMBL" id="CP014584">
    <property type="protein sequence ID" value="ANZ73507.1"/>
    <property type="molecule type" value="Genomic_DNA"/>
</dbReference>
<comment type="cofactor">
    <cofactor evidence="1">
        <name>pyridoxal 5'-phosphate</name>
        <dbReference type="ChEBI" id="CHEBI:597326"/>
    </cofactor>
</comment>
<dbReference type="Gene3D" id="1.10.287.1970">
    <property type="match status" value="1"/>
</dbReference>
<reference evidence="11 12" key="1">
    <citation type="submission" date="2016-02" db="EMBL/GenBank/DDBJ databases">
        <title>Comparative genomic and transcriptomic foundation for Pichia pastoris.</title>
        <authorList>
            <person name="Love K.R."/>
            <person name="Shah K.A."/>
            <person name="Whittaker C.A."/>
            <person name="Wu J."/>
            <person name="Bartlett M.C."/>
            <person name="Ma D."/>
            <person name="Leeson R.L."/>
            <person name="Priest M."/>
            <person name="Young S.K."/>
            <person name="Love J.C."/>
        </authorList>
    </citation>
    <scope>NUCLEOTIDE SEQUENCE [LARGE SCALE GENOMIC DNA]</scope>
    <source>
        <strain evidence="11 12">ATCC 28485</strain>
    </source>
</reference>
<sequence>MRLNKFIRPCRHMSSTTTVSLGLKIKPDFQPAPKLTVTDLNPHTVSAKYAVRGKIPTKAELLRNQLNDVDHKLPFTKIISANIGNPQQLDQKPLTFYRQILALLQYPPLLDDPRTASIFPKDIIERARSLLKQIGSVGAYSQSQGVPSIRQSIADFISRRDGHTCARKELIYLTTGASTAVTYLLTLLGQNEKTGFLIPIPQYPLYTATLTLNNRTALPYYLNEEDNWSIECDEIESIILDSKAKGIDPRCLIVINPGNPTGAILSYEAIEDILNVCAKYGLVVIADEVYQENIFDGKFISVRKVLLDLLQGPKADLYKNIQLASLHSTSKGISGECGQRGGYMELIGFDESVLEQITKLSSISLCPVVTGQALVELMINPPKEGDESYKQYHEESSAIHDSLAERAMKLYDAFNGMEGVVCQKPQGAMYCFPKITIPDKAIKAAKELDFEPDEFYCNELLETTGICAVPGSGFGQKPGTYHIRTTFLAPGSEWINDWVVFHKKFMQKYK</sequence>
<dbReference type="FunFam" id="1.10.287.1970:FF:000001">
    <property type="entry name" value="Alanine aminotransferase 2"/>
    <property type="match status" value="1"/>
</dbReference>
<dbReference type="Pfam" id="PF00155">
    <property type="entry name" value="Aminotran_1_2"/>
    <property type="match status" value="1"/>
</dbReference>
<evidence type="ECO:0000256" key="4">
    <source>
        <dbReference type="ARBA" id="ARBA00022679"/>
    </source>
</evidence>
<dbReference type="PANTHER" id="PTHR11751:SF29">
    <property type="entry name" value="ALANINE TRANSAMINASE"/>
    <property type="match status" value="1"/>
</dbReference>
<dbReference type="InterPro" id="IPR015421">
    <property type="entry name" value="PyrdxlP-dep_Trfase_major"/>
</dbReference>
<comment type="similarity">
    <text evidence="6">Belongs to the class-I pyridoxal-phosphate-dependent aminotransferase family. Alanine aminotransferase subfamily.</text>
</comment>
<name>A0A1B2J6A7_PICPA</name>
<dbReference type="FunFam" id="3.40.640.10:FF:000012">
    <property type="entry name" value="alanine aminotransferase 2"/>
    <property type="match status" value="1"/>
</dbReference>
<dbReference type="InterPro" id="IPR004839">
    <property type="entry name" value="Aminotransferase_I/II_large"/>
</dbReference>
<evidence type="ECO:0000256" key="6">
    <source>
        <dbReference type="ARBA" id="ARBA00025785"/>
    </source>
</evidence>
<dbReference type="InterPro" id="IPR045088">
    <property type="entry name" value="ALAT1/2-like"/>
</dbReference>
<gene>
    <name evidence="11" type="primary">ALT1</name>
    <name evidence="11" type="ORF">ATY40_BA7500513</name>
</gene>
<keyword evidence="5" id="KW-0663">Pyridoxal phosphate</keyword>
<dbReference type="GO" id="GO:0030170">
    <property type="term" value="F:pyridoxal phosphate binding"/>
    <property type="evidence" value="ECO:0007669"/>
    <property type="project" value="InterPro"/>
</dbReference>
<keyword evidence="4" id="KW-0808">Transferase</keyword>
<evidence type="ECO:0000256" key="1">
    <source>
        <dbReference type="ARBA" id="ARBA00001933"/>
    </source>
</evidence>
<evidence type="ECO:0000313" key="12">
    <source>
        <dbReference type="Proteomes" id="UP000094565"/>
    </source>
</evidence>
<evidence type="ECO:0000259" key="10">
    <source>
        <dbReference type="Pfam" id="PF00155"/>
    </source>
</evidence>
<dbReference type="InterPro" id="IPR015424">
    <property type="entry name" value="PyrdxlP-dep_Trfase"/>
</dbReference>
<evidence type="ECO:0000256" key="3">
    <source>
        <dbReference type="ARBA" id="ARBA00022576"/>
    </source>
</evidence>
<keyword evidence="3" id="KW-0032">Aminotransferase</keyword>
<evidence type="ECO:0000256" key="7">
    <source>
        <dbReference type="ARBA" id="ARBA00077894"/>
    </source>
</evidence>
<dbReference type="FunFam" id="3.90.1150.10:FF:000010">
    <property type="entry name" value="Alanine aminotransferase 2"/>
    <property type="match status" value="1"/>
</dbReference>
<dbReference type="InterPro" id="IPR015422">
    <property type="entry name" value="PyrdxlP-dep_Trfase_small"/>
</dbReference>
<evidence type="ECO:0000256" key="8">
    <source>
        <dbReference type="ARBA" id="ARBA00078532"/>
    </source>
</evidence>
<dbReference type="Proteomes" id="UP000094565">
    <property type="component" value="Chromosome 1"/>
</dbReference>
<dbReference type="UniPathway" id="UPA00528">
    <property type="reaction ID" value="UER00586"/>
</dbReference>
<evidence type="ECO:0000256" key="2">
    <source>
        <dbReference type="ARBA" id="ARBA00011738"/>
    </source>
</evidence>
<accession>A0A1B2J6A7</accession>
<dbReference type="AlphaFoldDB" id="A0A1B2J6A7"/>
<dbReference type="PANTHER" id="PTHR11751">
    <property type="entry name" value="ALANINE AMINOTRANSFERASE"/>
    <property type="match status" value="1"/>
</dbReference>
<protein>
    <recommendedName>
        <fullName evidence="7">Glutamate pyruvate transaminase</fullName>
    </recommendedName>
    <alternativeName>
        <fullName evidence="8">Glutamic--alanine transaminase</fullName>
    </alternativeName>
    <alternativeName>
        <fullName evidence="9">Glutamic--pyruvic transaminase</fullName>
    </alternativeName>
</protein>
<feature type="domain" description="Aminotransferase class I/classII large" evidence="10">
    <location>
        <begin position="120"/>
        <end position="491"/>
    </location>
</feature>
<comment type="subunit">
    <text evidence="2">Homodimer.</text>
</comment>
<evidence type="ECO:0000313" key="11">
    <source>
        <dbReference type="EMBL" id="ANZ73507.1"/>
    </source>
</evidence>
<dbReference type="GO" id="GO:0008483">
    <property type="term" value="F:transaminase activity"/>
    <property type="evidence" value="ECO:0007669"/>
    <property type="project" value="UniProtKB-KW"/>
</dbReference>
<keyword evidence="12" id="KW-1185">Reference proteome</keyword>
<dbReference type="CDD" id="cd00609">
    <property type="entry name" value="AAT_like"/>
    <property type="match status" value="1"/>
</dbReference>
<evidence type="ECO:0000256" key="5">
    <source>
        <dbReference type="ARBA" id="ARBA00022898"/>
    </source>
</evidence>
<dbReference type="Gene3D" id="3.40.640.10">
    <property type="entry name" value="Type I PLP-dependent aspartate aminotransferase-like (Major domain)"/>
    <property type="match status" value="1"/>
</dbReference>
<evidence type="ECO:0000256" key="9">
    <source>
        <dbReference type="ARBA" id="ARBA00080525"/>
    </source>
</evidence>
<dbReference type="Gene3D" id="3.90.1150.10">
    <property type="entry name" value="Aspartate Aminotransferase, domain 1"/>
    <property type="match status" value="1"/>
</dbReference>
<dbReference type="SUPFAM" id="SSF53383">
    <property type="entry name" value="PLP-dependent transferases"/>
    <property type="match status" value="1"/>
</dbReference>
<organism evidence="11 12">
    <name type="scientific">Komagataella pastoris</name>
    <name type="common">Yeast</name>
    <name type="synonym">Pichia pastoris</name>
    <dbReference type="NCBI Taxonomy" id="4922"/>
    <lineage>
        <taxon>Eukaryota</taxon>
        <taxon>Fungi</taxon>
        <taxon>Dikarya</taxon>
        <taxon>Ascomycota</taxon>
        <taxon>Saccharomycotina</taxon>
        <taxon>Pichiomycetes</taxon>
        <taxon>Pichiales</taxon>
        <taxon>Pichiaceae</taxon>
        <taxon>Komagataella</taxon>
    </lineage>
</organism>
<dbReference type="GO" id="GO:0042853">
    <property type="term" value="P:L-alanine catabolic process"/>
    <property type="evidence" value="ECO:0007669"/>
    <property type="project" value="UniProtKB-UniPathway"/>
</dbReference>